<dbReference type="Gene3D" id="2.130.10.10">
    <property type="entry name" value="YVTN repeat-like/Quinoprotein amine dehydrogenase"/>
    <property type="match status" value="3"/>
</dbReference>
<dbReference type="InterPro" id="IPR013783">
    <property type="entry name" value="Ig-like_fold"/>
</dbReference>
<protein>
    <recommendedName>
        <fullName evidence="4">Photosynthesis system II assembly factor Ycf48/Hcf136-like domain-containing protein</fullName>
    </recommendedName>
</protein>
<dbReference type="PANTHER" id="PTHR47199:SF2">
    <property type="entry name" value="PHOTOSYSTEM II STABILITY_ASSEMBLY FACTOR HCF136, CHLOROPLASTIC"/>
    <property type="match status" value="1"/>
</dbReference>
<dbReference type="SUPFAM" id="SSF50939">
    <property type="entry name" value="Sialidases"/>
    <property type="match status" value="1"/>
</dbReference>
<dbReference type="SUPFAM" id="SSF110296">
    <property type="entry name" value="Oligoxyloglucan reducing end-specific cellobiohydrolase"/>
    <property type="match status" value="1"/>
</dbReference>
<dbReference type="Gene3D" id="2.60.40.10">
    <property type="entry name" value="Immunoglobulins"/>
    <property type="match status" value="1"/>
</dbReference>
<evidence type="ECO:0000313" key="2">
    <source>
        <dbReference type="EMBL" id="AUR53048.1"/>
    </source>
</evidence>
<dbReference type="KEGG" id="nba:CUN60_12355"/>
<dbReference type="RefSeq" id="WP_102952334.1">
    <property type="nucleotide sequence ID" value="NZ_CP024847.1"/>
</dbReference>
<accession>A0A2I7N9A1</accession>
<keyword evidence="1" id="KW-0732">Signal</keyword>
<keyword evidence="3" id="KW-1185">Reference proteome</keyword>
<dbReference type="OrthoDB" id="9767885at2"/>
<dbReference type="InterPro" id="IPR036278">
    <property type="entry name" value="Sialidase_sf"/>
</dbReference>
<name>A0A2I7N9A1_9NEIS</name>
<sequence length="1056" mass="110601">MKNFIIFLLFLLLSACNNGSDNSSITNHASASNLSQLTIDYVSTIPLINDLSTTVTIYVHNNTDDDINNIIYTINKNTQNSGGMPIISKASLTSCAHIPAKSRCGLEVTQPSFLFDAPNQQSGSLQINADYQVNGLSLRQSRIINFKQVKPDQGVYFSDDNIAYQGKDAAGTYLTTFIYNNSNSNLNHILDIRSSNPNVSVIDKIDYLASYQIKSLEVKITANSSVVNAELEATIENELTGSQIVKSALRSTPVFGGLIVTGTPEILNTALGNNGSFPVQNVGDTSLTMHITSTDGINLTTGSNACGNNQELPSGDTCIIYYTVPDTNSGNGIITIDYGGNQQNQTTINWFNSSGSALLAMQESVSLIIFPRSSTYTESVTLINLGGYKLTNLTYTVENNTGSAVVNIPAGVCTTLAVGQSCSFQAVFSSQIGDIAEQSLVIRATGNYSNNQVYSRVIGVRYWITRPSAVLVAEGGSVSRLDVESDYIQPLLAAKTKLLGVSLSSSGNAVAVGDDGVILYSENYGESWTQVSAGIRAPINSVSCNGTVCIAVYGSEGTVDKGILRSIDGGKNWNIVRRLNSSGLNGLVPNAVHCDESGICILVGTVVGSSSSISLRSTNNGVTWTESNNNPGSAVSSFGRTWIYIINNSTITRISFNSQGNTWGSSGTGASIFVSLWGVACKDENICFAVGGSGTIRRTSNASNIGQAGGVNWSGVGVGNVRYNAVSCASNACISVGNNGGLARTITTDGSEWETRTALGSNNLNAISCIGDRCLIVGDSGVIYTSNNSGATWSQINYGADSLSSASCRDAINCVLVGASGNVVYSSDNGISWQSANSLTTNNLNSVTCLFGTYTCLAVGDGGVIRRSSNFGRIWSSIASPITNNLTATSCFDSKCYAVGYNGKIITANTNNFVFTELTSGTGNRLNGISCSNANTCIAVGNGGIIRLTSNGSTWSGIGFGTADFKGATVNAQGKFLIIRQGSILLANDQIPASGSSSWTGVYSGANDVNTIACFGNICVAGGQNGLLLKSLNGGQTWANVNSGNTLAILANTVYN</sequence>
<gene>
    <name evidence="2" type="ORF">CUN60_12355</name>
</gene>
<organism evidence="2 3">
    <name type="scientific">Aquella oligotrophica</name>
    <dbReference type="NCBI Taxonomy" id="2067065"/>
    <lineage>
        <taxon>Bacteria</taxon>
        <taxon>Pseudomonadati</taxon>
        <taxon>Pseudomonadota</taxon>
        <taxon>Betaproteobacteria</taxon>
        <taxon>Neisseriales</taxon>
        <taxon>Neisseriaceae</taxon>
        <taxon>Aquella</taxon>
    </lineage>
</organism>
<dbReference type="AlphaFoldDB" id="A0A2I7N9A1"/>
<evidence type="ECO:0000256" key="1">
    <source>
        <dbReference type="SAM" id="SignalP"/>
    </source>
</evidence>
<dbReference type="Proteomes" id="UP000236655">
    <property type="component" value="Chromosome"/>
</dbReference>
<evidence type="ECO:0008006" key="4">
    <source>
        <dbReference type="Google" id="ProtNLM"/>
    </source>
</evidence>
<dbReference type="EMBL" id="CP024847">
    <property type="protein sequence ID" value="AUR53048.1"/>
    <property type="molecule type" value="Genomic_DNA"/>
</dbReference>
<dbReference type="PANTHER" id="PTHR47199">
    <property type="entry name" value="PHOTOSYSTEM II STABILITY/ASSEMBLY FACTOR HCF136, CHLOROPLASTIC"/>
    <property type="match status" value="1"/>
</dbReference>
<dbReference type="InterPro" id="IPR015943">
    <property type="entry name" value="WD40/YVTN_repeat-like_dom_sf"/>
</dbReference>
<reference evidence="3" key="1">
    <citation type="submission" date="2017-11" db="EMBL/GenBank/DDBJ databases">
        <authorList>
            <person name="Chan K.G."/>
            <person name="Lee L.S."/>
        </authorList>
    </citation>
    <scope>NUCLEOTIDE SEQUENCE [LARGE SCALE GENOMIC DNA]</scope>
    <source>
        <strain evidence="3">DSM 100970</strain>
    </source>
</reference>
<feature type="chain" id="PRO_5014435227" description="Photosynthesis system II assembly factor Ycf48/Hcf136-like domain-containing protein" evidence="1">
    <location>
        <begin position="20"/>
        <end position="1056"/>
    </location>
</feature>
<dbReference type="PROSITE" id="PS51257">
    <property type="entry name" value="PROKAR_LIPOPROTEIN"/>
    <property type="match status" value="1"/>
</dbReference>
<proteinExistence type="predicted"/>
<feature type="signal peptide" evidence="1">
    <location>
        <begin position="1"/>
        <end position="19"/>
    </location>
</feature>
<evidence type="ECO:0000313" key="3">
    <source>
        <dbReference type="Proteomes" id="UP000236655"/>
    </source>
</evidence>